<proteinExistence type="predicted"/>
<evidence type="ECO:0000313" key="3">
    <source>
        <dbReference type="Proteomes" id="UP001163105"/>
    </source>
</evidence>
<dbReference type="InterPro" id="IPR018465">
    <property type="entry name" value="Scm3/HJURP"/>
</dbReference>
<evidence type="ECO:0000313" key="2">
    <source>
        <dbReference type="EMBL" id="KAJ6442903.1"/>
    </source>
</evidence>
<sequence length="906" mass="98314">MEPPAKKRRQGQSPFDAQGGHDDDELFFEPHEIRAKRDPGYKLSLERAYADNRFQATMAHIFEKYSRNFEGIGDEIDMVTGDIVVNNGHLQNMRNEVDVGLPGPEDGIDDEDEGILLEDLLDEDVIGKDTRDYYDKEQQEDEDEDEEDRIMHGQGLDQHSTALVPASHFRAVQPHNGFPSLLSGTFAGPPGGFDPSTSFGASPLAFGASPFAMDPWGLPSLFSGPAWEPSPIVPRQPKLLPSSGDRYDFPIQDGESSIWAPNYRYKDNEPDRTADSVHFGPPRPPGKTKTRPMKYLLPPTTTRTEEDDDVDEDAILTGKSTAGEKLSKPTETVPSYDDDPLNDTTVTTIAAKETTKRARKRALVKNSKDSEQSNTRTSDKGNGDKRDVEKSSNARRQASSSNTAQSAPRVEPSLEPIFEVIPESGSTPGVVTKGLTQSSQNLRKDAKCLGTEGATETTGSRHPRGNIMVQIPFVDGRNRDEFEEINDLVDEVADSQDECPSSSEQQNTETKLIAPPASSDGLTPQSHSAPRKQVASSRTQTSRKALTRREPNSVFTLSDDELPVFVRPKPSLALSGSKQPATRASSSEPLDSGIGDSATTISSTELDEQDNATAASSPTVEDAISRQPTALEADTASVKKTQTHSEAHRKSKAAPRSSVDKATPQTTGKESRRTHKLKEPDASVGPPRASSTQSRPKRSSGARTHDETETTGDSSATEPQPCLNEPISRKEVTELSSVGDKPQATLLEPVASPPPKTTHKDTPKASLTKPTPAKATPRKQHDTPSKPQTPRHTTIPTARAPSSRRSILSLLSDDDDAAEADRDFDELGRAVGSSGLPAPFLSSGAPSSRKIWKSSARTTEVYHTPIKRRPTDVVSPSSIIKTPGGTTRTCGLDGYRCGRDFCFTCL</sequence>
<dbReference type="GO" id="GO:0005634">
    <property type="term" value="C:nucleus"/>
    <property type="evidence" value="ECO:0007669"/>
    <property type="project" value="InterPro"/>
</dbReference>
<dbReference type="Pfam" id="PF10384">
    <property type="entry name" value="Scm3"/>
    <property type="match status" value="1"/>
</dbReference>
<feature type="compositionally biased region" description="Polar residues" evidence="1">
    <location>
        <begin position="498"/>
        <end position="510"/>
    </location>
</feature>
<dbReference type="Gene3D" id="1.10.20.10">
    <property type="entry name" value="Histone, subunit A"/>
    <property type="match status" value="1"/>
</dbReference>
<feature type="region of interest" description="Disordered" evidence="1">
    <location>
        <begin position="233"/>
        <end position="467"/>
    </location>
</feature>
<feature type="compositionally biased region" description="Polar residues" evidence="1">
    <location>
        <begin position="574"/>
        <end position="589"/>
    </location>
</feature>
<accession>A0AB34FTS5</accession>
<feature type="region of interest" description="Disordered" evidence="1">
    <location>
        <begin position="828"/>
        <end position="848"/>
    </location>
</feature>
<feature type="region of interest" description="Disordered" evidence="1">
    <location>
        <begin position="128"/>
        <end position="150"/>
    </location>
</feature>
<feature type="compositionally biased region" description="Basic and acidic residues" evidence="1">
    <location>
        <begin position="366"/>
        <end position="392"/>
    </location>
</feature>
<dbReference type="Proteomes" id="UP001163105">
    <property type="component" value="Unassembled WGS sequence"/>
</dbReference>
<feature type="region of interest" description="Disordered" evidence="1">
    <location>
        <begin position="492"/>
        <end position="814"/>
    </location>
</feature>
<feature type="compositionally biased region" description="Polar residues" evidence="1">
    <location>
        <begin position="520"/>
        <end position="544"/>
    </location>
</feature>
<feature type="compositionally biased region" description="Polar residues" evidence="1">
    <location>
        <begin position="785"/>
        <end position="796"/>
    </location>
</feature>
<feature type="region of interest" description="Disordered" evidence="1">
    <location>
        <begin position="1"/>
        <end position="26"/>
    </location>
</feature>
<dbReference type="PANTHER" id="PTHR15992">
    <property type="entry name" value="HOLLIDAY JUNCTION RECOGNITION PROTEIN"/>
    <property type="match status" value="1"/>
</dbReference>
<feature type="compositionally biased region" description="Low complexity" evidence="1">
    <location>
        <begin position="394"/>
        <end position="407"/>
    </location>
</feature>
<dbReference type="InterPro" id="IPR009072">
    <property type="entry name" value="Histone-fold"/>
</dbReference>
<feature type="compositionally biased region" description="Polar residues" evidence="1">
    <location>
        <begin position="424"/>
        <end position="441"/>
    </location>
</feature>
<name>A0AB34FTS5_9HYPO</name>
<comment type="caution">
    <text evidence="2">The sequence shown here is derived from an EMBL/GenBank/DDBJ whole genome shotgun (WGS) entry which is preliminary data.</text>
</comment>
<reference evidence="2" key="1">
    <citation type="submission" date="2023-01" db="EMBL/GenBank/DDBJ databases">
        <title>The growth and conidiation of Purpureocillium lavendulum are regulated by nitrogen source and histone H3K14 acetylation.</title>
        <authorList>
            <person name="Tang P."/>
            <person name="Han J."/>
            <person name="Zhang C."/>
            <person name="Tang P."/>
            <person name="Qi F."/>
            <person name="Zhang K."/>
            <person name="Liang L."/>
        </authorList>
    </citation>
    <scope>NUCLEOTIDE SEQUENCE</scope>
    <source>
        <strain evidence="2">YMF1.00683</strain>
    </source>
</reference>
<feature type="compositionally biased region" description="Acidic residues" evidence="1">
    <location>
        <begin position="305"/>
        <end position="314"/>
    </location>
</feature>
<keyword evidence="3" id="KW-1185">Reference proteome</keyword>
<feature type="compositionally biased region" description="Basic residues" evidence="1">
    <location>
        <begin position="1"/>
        <end position="10"/>
    </location>
</feature>
<dbReference type="GO" id="GO:0042393">
    <property type="term" value="F:histone binding"/>
    <property type="evidence" value="ECO:0007669"/>
    <property type="project" value="InterPro"/>
</dbReference>
<gene>
    <name evidence="2" type="ORF">O9K51_04080</name>
</gene>
<dbReference type="PANTHER" id="PTHR15992:SF5">
    <property type="entry name" value="HOLLIDAY JUNCTION RECOGNITION PROTEIN"/>
    <property type="match status" value="1"/>
</dbReference>
<feature type="compositionally biased region" description="Basic and acidic residues" evidence="1">
    <location>
        <begin position="128"/>
        <end position="137"/>
    </location>
</feature>
<protein>
    <submittedName>
        <fullName evidence="2">Centromere protein scm3 domain-containing protein</fullName>
    </submittedName>
</protein>
<dbReference type="AlphaFoldDB" id="A0AB34FTS5"/>
<dbReference type="GO" id="GO:0046982">
    <property type="term" value="F:protein heterodimerization activity"/>
    <property type="evidence" value="ECO:0007669"/>
    <property type="project" value="InterPro"/>
</dbReference>
<feature type="compositionally biased region" description="Acidic residues" evidence="1">
    <location>
        <begin position="138"/>
        <end position="148"/>
    </location>
</feature>
<feature type="compositionally biased region" description="Low complexity" evidence="1">
    <location>
        <begin position="798"/>
        <end position="811"/>
    </location>
</feature>
<organism evidence="2 3">
    <name type="scientific">Purpureocillium lavendulum</name>
    <dbReference type="NCBI Taxonomy" id="1247861"/>
    <lineage>
        <taxon>Eukaryota</taxon>
        <taxon>Fungi</taxon>
        <taxon>Dikarya</taxon>
        <taxon>Ascomycota</taxon>
        <taxon>Pezizomycotina</taxon>
        <taxon>Sordariomycetes</taxon>
        <taxon>Hypocreomycetidae</taxon>
        <taxon>Hypocreales</taxon>
        <taxon>Ophiocordycipitaceae</taxon>
        <taxon>Purpureocillium</taxon>
    </lineage>
</organism>
<dbReference type="EMBL" id="JAQHRD010000003">
    <property type="protein sequence ID" value="KAJ6442903.1"/>
    <property type="molecule type" value="Genomic_DNA"/>
</dbReference>
<feature type="compositionally biased region" description="Basic and acidic residues" evidence="1">
    <location>
        <begin position="264"/>
        <end position="275"/>
    </location>
</feature>
<evidence type="ECO:0000256" key="1">
    <source>
        <dbReference type="SAM" id="MobiDB-lite"/>
    </source>
</evidence>